<comment type="caution">
    <text evidence="4">The sequence shown here is derived from an EMBL/GenBank/DDBJ whole genome shotgun (WGS) entry which is preliminary data.</text>
</comment>
<feature type="coiled-coil region" evidence="2">
    <location>
        <begin position="213"/>
        <end position="283"/>
    </location>
</feature>
<dbReference type="Gene3D" id="3.40.50.300">
    <property type="entry name" value="P-loop containing nucleotide triphosphate hydrolases"/>
    <property type="match status" value="1"/>
</dbReference>
<keyword evidence="1" id="KW-0611">Plant defense</keyword>
<evidence type="ECO:0000313" key="4">
    <source>
        <dbReference type="EMBL" id="KAK7362937.1"/>
    </source>
</evidence>
<dbReference type="EMBL" id="JAYMYQ010000001">
    <property type="protein sequence ID" value="KAK7362937.1"/>
    <property type="molecule type" value="Genomic_DNA"/>
</dbReference>
<dbReference type="SUPFAM" id="SSF52540">
    <property type="entry name" value="P-loop containing nucleoside triphosphate hydrolases"/>
    <property type="match status" value="1"/>
</dbReference>
<proteinExistence type="predicted"/>
<name>A0AAN9MY92_CANGL</name>
<evidence type="ECO:0000259" key="3">
    <source>
        <dbReference type="Pfam" id="PF00931"/>
    </source>
</evidence>
<dbReference type="GO" id="GO:0043531">
    <property type="term" value="F:ADP binding"/>
    <property type="evidence" value="ECO:0007669"/>
    <property type="project" value="InterPro"/>
</dbReference>
<protein>
    <recommendedName>
        <fullName evidence="3">NB-ARC domain-containing protein</fullName>
    </recommendedName>
</protein>
<evidence type="ECO:0000256" key="1">
    <source>
        <dbReference type="ARBA" id="ARBA00022821"/>
    </source>
</evidence>
<dbReference type="InterPro" id="IPR027417">
    <property type="entry name" value="P-loop_NTPase"/>
</dbReference>
<dbReference type="Proteomes" id="UP001367508">
    <property type="component" value="Unassembled WGS sequence"/>
</dbReference>
<keyword evidence="2" id="KW-0175">Coiled coil</keyword>
<sequence length="447" mass="50357">MLKEVKVFVGKGMNVVGFVVFRLTSLRAPAFQLVQLHSFSTDTITFSTHFPLQISMQGLHLASLDGPGLDNAVTGMPNWSETIQKGRRFVSCCKVHAAYACKLEENLKSFQEKWDHLQNFSSDVQTRINEAEVTGEMQTSEVKALNETHKEEGVTDCEGIVGCNSSHDLTSPWYGEREVLLFEKQIKAMELAGVIWEAVTCLFSCCKVHSAYVYKLEKNLSSLKEKCDLLQNLRSDLLTRINEAEATGEMQRTGEVKDWLQQVQNLQKELDDIQNKDSQETQNKCLRGCCPKNCLSSYKLGKKVVKMLDKVDELAANGKNVIIVHKLPPKPVEEMPLDETIGLNLMLNKVWSCLEDENVGIVGLYGMGGAGKTTLMKRIHNELGKRKHCFEVVLWVVVSKDLDTHKIMNDIRNRLGIKDEIWNGLSSDRRAAKIHEVLQKKKCVDVG</sequence>
<accession>A0AAN9MY92</accession>
<gene>
    <name evidence="4" type="ORF">VNO77_05062</name>
</gene>
<dbReference type="PANTHER" id="PTHR33463">
    <property type="entry name" value="NB-ARC DOMAIN-CONTAINING PROTEIN-RELATED"/>
    <property type="match status" value="1"/>
</dbReference>
<reference evidence="4 5" key="1">
    <citation type="submission" date="2024-01" db="EMBL/GenBank/DDBJ databases">
        <title>The genomes of 5 underutilized Papilionoideae crops provide insights into root nodulation and disease resistanc.</title>
        <authorList>
            <person name="Jiang F."/>
        </authorList>
    </citation>
    <scope>NUCLEOTIDE SEQUENCE [LARGE SCALE GENOMIC DNA]</scope>
    <source>
        <strain evidence="4">LVBAO_FW01</strain>
        <tissue evidence="4">Leaves</tissue>
    </source>
</reference>
<dbReference type="PANTHER" id="PTHR33463:SF204">
    <property type="entry name" value="NB-ARC DOMAIN-CONTAINING PROTEIN"/>
    <property type="match status" value="1"/>
</dbReference>
<dbReference type="AlphaFoldDB" id="A0AAN9MY92"/>
<dbReference type="FunFam" id="3.40.50.300:FF:001091">
    <property type="entry name" value="Probable disease resistance protein At1g61300"/>
    <property type="match status" value="1"/>
</dbReference>
<evidence type="ECO:0000256" key="2">
    <source>
        <dbReference type="SAM" id="Coils"/>
    </source>
</evidence>
<dbReference type="InterPro" id="IPR050905">
    <property type="entry name" value="Plant_NBS-LRR"/>
</dbReference>
<dbReference type="Pfam" id="PF00931">
    <property type="entry name" value="NB-ARC"/>
    <property type="match status" value="1"/>
</dbReference>
<evidence type="ECO:0000313" key="5">
    <source>
        <dbReference type="Proteomes" id="UP001367508"/>
    </source>
</evidence>
<keyword evidence="5" id="KW-1185">Reference proteome</keyword>
<organism evidence="4 5">
    <name type="scientific">Canavalia gladiata</name>
    <name type="common">Sword bean</name>
    <name type="synonym">Dolichos gladiatus</name>
    <dbReference type="NCBI Taxonomy" id="3824"/>
    <lineage>
        <taxon>Eukaryota</taxon>
        <taxon>Viridiplantae</taxon>
        <taxon>Streptophyta</taxon>
        <taxon>Embryophyta</taxon>
        <taxon>Tracheophyta</taxon>
        <taxon>Spermatophyta</taxon>
        <taxon>Magnoliopsida</taxon>
        <taxon>eudicotyledons</taxon>
        <taxon>Gunneridae</taxon>
        <taxon>Pentapetalae</taxon>
        <taxon>rosids</taxon>
        <taxon>fabids</taxon>
        <taxon>Fabales</taxon>
        <taxon>Fabaceae</taxon>
        <taxon>Papilionoideae</taxon>
        <taxon>50 kb inversion clade</taxon>
        <taxon>NPAAA clade</taxon>
        <taxon>indigoferoid/millettioid clade</taxon>
        <taxon>Phaseoleae</taxon>
        <taxon>Canavalia</taxon>
    </lineage>
</organism>
<feature type="domain" description="NB-ARC" evidence="3">
    <location>
        <begin position="346"/>
        <end position="444"/>
    </location>
</feature>
<dbReference type="InterPro" id="IPR002182">
    <property type="entry name" value="NB-ARC"/>
</dbReference>
<dbReference type="GO" id="GO:0006952">
    <property type="term" value="P:defense response"/>
    <property type="evidence" value="ECO:0007669"/>
    <property type="project" value="UniProtKB-KW"/>
</dbReference>